<dbReference type="PANTHER" id="PTHR40518:SF1">
    <property type="entry name" value="ACETOACETATE DECARBOXYLASE"/>
    <property type="match status" value="1"/>
</dbReference>
<name>A0A9P9IWQ6_9PLEO</name>
<keyword evidence="2" id="KW-1185">Reference proteome</keyword>
<dbReference type="OrthoDB" id="9970474at2759"/>
<dbReference type="AlphaFoldDB" id="A0A9P9IWQ6"/>
<comment type="caution">
    <text evidence="1">The sequence shown here is derived from an EMBL/GenBank/DDBJ whole genome shotgun (WGS) entry which is preliminary data.</text>
</comment>
<accession>A0A9P9IWQ6</accession>
<dbReference type="SUPFAM" id="SSF160104">
    <property type="entry name" value="Acetoacetate decarboxylase-like"/>
    <property type="match status" value="1"/>
</dbReference>
<organism evidence="1 2">
    <name type="scientific">Dendryphion nanum</name>
    <dbReference type="NCBI Taxonomy" id="256645"/>
    <lineage>
        <taxon>Eukaryota</taxon>
        <taxon>Fungi</taxon>
        <taxon>Dikarya</taxon>
        <taxon>Ascomycota</taxon>
        <taxon>Pezizomycotina</taxon>
        <taxon>Dothideomycetes</taxon>
        <taxon>Pleosporomycetidae</taxon>
        <taxon>Pleosporales</taxon>
        <taxon>Torulaceae</taxon>
        <taxon>Dendryphion</taxon>
    </lineage>
</organism>
<sequence length="305" mass="33424">MADPNPSDSQLHPVPLAPAPWTAKAESYWLFLTLGGKLPEGVYDRVDVRGGVEEVGYEGKERGEFKGGLGVVMIVRYTDTPVGPYDELLLIPGNFSVPTPTSASTTPPTFSLPRSALRITRIYVSTSNAATVYNGRRNWNIPKHHARFSFSAPQTLAGQSPPQEMTVKVYAPGSVEGDGAEPFFGVRLRPWRWVPAVPVKSKWLPVSTVHVQPPLAEGEKYAVTKGKVDGEVKEEDVLVGTEKWSTFEIGSAAPRARGCWVEVLEAGGRSVKAGKWWPQDVKPWGVGAWMEEGTMSIPMPNEWKL</sequence>
<protein>
    <submittedName>
        <fullName evidence="1">Uncharacterized protein</fullName>
    </submittedName>
</protein>
<proteinExistence type="predicted"/>
<dbReference type="PANTHER" id="PTHR40518">
    <property type="entry name" value="ACETOACETATE DECARBOXYLASE"/>
    <property type="match status" value="1"/>
</dbReference>
<dbReference type="Proteomes" id="UP000700596">
    <property type="component" value="Unassembled WGS sequence"/>
</dbReference>
<reference evidence="1" key="1">
    <citation type="journal article" date="2021" name="Nat. Commun.">
        <title>Genetic determinants of endophytism in the Arabidopsis root mycobiome.</title>
        <authorList>
            <person name="Mesny F."/>
            <person name="Miyauchi S."/>
            <person name="Thiergart T."/>
            <person name="Pickel B."/>
            <person name="Atanasova L."/>
            <person name="Karlsson M."/>
            <person name="Huettel B."/>
            <person name="Barry K.W."/>
            <person name="Haridas S."/>
            <person name="Chen C."/>
            <person name="Bauer D."/>
            <person name="Andreopoulos W."/>
            <person name="Pangilinan J."/>
            <person name="LaButti K."/>
            <person name="Riley R."/>
            <person name="Lipzen A."/>
            <person name="Clum A."/>
            <person name="Drula E."/>
            <person name="Henrissat B."/>
            <person name="Kohler A."/>
            <person name="Grigoriev I.V."/>
            <person name="Martin F.M."/>
            <person name="Hacquard S."/>
        </authorList>
    </citation>
    <scope>NUCLEOTIDE SEQUENCE</scope>
    <source>
        <strain evidence="1">MPI-CAGE-CH-0243</strain>
    </source>
</reference>
<dbReference type="EMBL" id="JAGMWT010000001">
    <property type="protein sequence ID" value="KAH7138483.1"/>
    <property type="molecule type" value="Genomic_DNA"/>
</dbReference>
<dbReference type="InterPro" id="IPR023375">
    <property type="entry name" value="ADC_dom_sf"/>
</dbReference>
<evidence type="ECO:0000313" key="1">
    <source>
        <dbReference type="EMBL" id="KAH7138483.1"/>
    </source>
</evidence>
<evidence type="ECO:0000313" key="2">
    <source>
        <dbReference type="Proteomes" id="UP000700596"/>
    </source>
</evidence>
<gene>
    <name evidence="1" type="ORF">B0J11DRAFT_421942</name>
</gene>